<proteinExistence type="predicted"/>
<dbReference type="AlphaFoldDB" id="A0A6M3XGR5"/>
<evidence type="ECO:0000313" key="1">
    <source>
        <dbReference type="EMBL" id="QJH96998.1"/>
    </source>
</evidence>
<protein>
    <submittedName>
        <fullName evidence="1">Uncharacterized protein</fullName>
    </submittedName>
</protein>
<reference evidence="1" key="1">
    <citation type="submission" date="2020-03" db="EMBL/GenBank/DDBJ databases">
        <title>The deep terrestrial virosphere.</title>
        <authorList>
            <person name="Holmfeldt K."/>
            <person name="Nilsson E."/>
            <person name="Simone D."/>
            <person name="Lopez-Fernandez M."/>
            <person name="Wu X."/>
            <person name="de Brujin I."/>
            <person name="Lundin D."/>
            <person name="Andersson A."/>
            <person name="Bertilsson S."/>
            <person name="Dopson M."/>
        </authorList>
    </citation>
    <scope>NUCLEOTIDE SEQUENCE</scope>
    <source>
        <strain evidence="1">TM448B00886</strain>
    </source>
</reference>
<name>A0A6M3XGR5_9ZZZZ</name>
<sequence>MSQQIGHIEFDTMGHESPQHTVGALFESPDGKTYRYVKFDDGAAVAAVAKNVCYIKAIDLANGVYTISSDYADAGSLRNFVDGVFLSALTDGYYGFVQTYGECKGVATDGGGDIVKGDFAIAAAANGQVDRMIAGTAPTYKVVGLALADDGLATVDLFLLLAQ</sequence>
<gene>
    <name evidence="1" type="ORF">TM448B00886_0008</name>
</gene>
<organism evidence="1">
    <name type="scientific">viral metagenome</name>
    <dbReference type="NCBI Taxonomy" id="1070528"/>
    <lineage>
        <taxon>unclassified sequences</taxon>
        <taxon>metagenomes</taxon>
        <taxon>organismal metagenomes</taxon>
    </lineage>
</organism>
<dbReference type="EMBL" id="MT144669">
    <property type="protein sequence ID" value="QJH96998.1"/>
    <property type="molecule type" value="Genomic_DNA"/>
</dbReference>
<accession>A0A6M3XGR5</accession>